<dbReference type="EMBL" id="UINC01024464">
    <property type="protein sequence ID" value="SVA98132.1"/>
    <property type="molecule type" value="Genomic_DNA"/>
</dbReference>
<dbReference type="HAMAP" id="MF_00724">
    <property type="entry name" value="FliE"/>
    <property type="match status" value="1"/>
</dbReference>
<sequence>MVVHPIQLLMPTEGNVGVKSVDVAPVYSNFSSAGVSFKKMLQSNLSKVNEMQLLSHQASIKFATGESDNLHELMITLEEAKIALSLAVEVRNKILDAYQEILRMQI</sequence>
<dbReference type="GO" id="GO:0003774">
    <property type="term" value="F:cytoskeletal motor activity"/>
    <property type="evidence" value="ECO:0007669"/>
    <property type="project" value="InterPro"/>
</dbReference>
<dbReference type="AlphaFoldDB" id="A0A382AAL1"/>
<protein>
    <recommendedName>
        <fullName evidence="4">Flagellar hook-basal body complex protein FliE</fullName>
    </recommendedName>
</protein>
<gene>
    <name evidence="3" type="ORF">METZ01_LOCUS150986</name>
</gene>
<dbReference type="GO" id="GO:0009425">
    <property type="term" value="C:bacterial-type flagellum basal body"/>
    <property type="evidence" value="ECO:0007669"/>
    <property type="project" value="UniProtKB-SubCell"/>
</dbReference>
<accession>A0A382AAL1</accession>
<keyword evidence="2" id="KW-0975">Bacterial flagellum</keyword>
<comment type="subcellular location">
    <subcellularLocation>
        <location evidence="1">Bacterial flagellum basal body</location>
    </subcellularLocation>
</comment>
<dbReference type="InterPro" id="IPR001624">
    <property type="entry name" value="FliE"/>
</dbReference>
<proteinExistence type="inferred from homology"/>
<evidence type="ECO:0000313" key="3">
    <source>
        <dbReference type="EMBL" id="SVA98132.1"/>
    </source>
</evidence>
<dbReference type="PANTHER" id="PTHR34653">
    <property type="match status" value="1"/>
</dbReference>
<dbReference type="Pfam" id="PF02049">
    <property type="entry name" value="FliE"/>
    <property type="match status" value="1"/>
</dbReference>
<evidence type="ECO:0000256" key="2">
    <source>
        <dbReference type="ARBA" id="ARBA00023143"/>
    </source>
</evidence>
<dbReference type="NCBIfam" id="TIGR00205">
    <property type="entry name" value="fliE"/>
    <property type="match status" value="1"/>
</dbReference>
<dbReference type="PRINTS" id="PR01006">
    <property type="entry name" value="FLGHOOKFLIE"/>
</dbReference>
<dbReference type="GO" id="GO:0005198">
    <property type="term" value="F:structural molecule activity"/>
    <property type="evidence" value="ECO:0007669"/>
    <property type="project" value="InterPro"/>
</dbReference>
<reference evidence="3" key="1">
    <citation type="submission" date="2018-05" db="EMBL/GenBank/DDBJ databases">
        <authorList>
            <person name="Lanie J.A."/>
            <person name="Ng W.-L."/>
            <person name="Kazmierczak K.M."/>
            <person name="Andrzejewski T.M."/>
            <person name="Davidsen T.M."/>
            <person name="Wayne K.J."/>
            <person name="Tettelin H."/>
            <person name="Glass J.I."/>
            <person name="Rusch D."/>
            <person name="Podicherti R."/>
            <person name="Tsui H.-C.T."/>
            <person name="Winkler M.E."/>
        </authorList>
    </citation>
    <scope>NUCLEOTIDE SEQUENCE</scope>
</reference>
<name>A0A382AAL1_9ZZZZ</name>
<evidence type="ECO:0000256" key="1">
    <source>
        <dbReference type="ARBA" id="ARBA00004117"/>
    </source>
</evidence>
<dbReference type="PANTHER" id="PTHR34653:SF1">
    <property type="entry name" value="FLAGELLAR HOOK-BASAL BODY COMPLEX PROTEIN FLIE"/>
    <property type="match status" value="1"/>
</dbReference>
<organism evidence="3">
    <name type="scientific">marine metagenome</name>
    <dbReference type="NCBI Taxonomy" id="408172"/>
    <lineage>
        <taxon>unclassified sequences</taxon>
        <taxon>metagenomes</taxon>
        <taxon>ecological metagenomes</taxon>
    </lineage>
</organism>
<dbReference type="GO" id="GO:0071973">
    <property type="term" value="P:bacterial-type flagellum-dependent cell motility"/>
    <property type="evidence" value="ECO:0007669"/>
    <property type="project" value="InterPro"/>
</dbReference>
<evidence type="ECO:0008006" key="4">
    <source>
        <dbReference type="Google" id="ProtNLM"/>
    </source>
</evidence>